<sequence>MSLTRLLPPLREVSEAIANASQGIDALCELLGKTDTGQVHAQSVYLLLDPLRRQLISASSDLDDIL</sequence>
<organism evidence="1 2">
    <name type="scientific">Mycetohabitans rhizoxinica</name>
    <dbReference type="NCBI Taxonomy" id="412963"/>
    <lineage>
        <taxon>Bacteria</taxon>
        <taxon>Pseudomonadati</taxon>
        <taxon>Pseudomonadota</taxon>
        <taxon>Betaproteobacteria</taxon>
        <taxon>Burkholderiales</taxon>
        <taxon>Burkholderiaceae</taxon>
        <taxon>Mycetohabitans</taxon>
    </lineage>
</organism>
<keyword evidence="2" id="KW-1185">Reference proteome</keyword>
<proteinExistence type="predicted"/>
<accession>A0ABZ2PXN2</accession>
<name>A0ABZ2PXN2_9BURK</name>
<evidence type="ECO:0000313" key="2">
    <source>
        <dbReference type="Proteomes" id="UP001493153"/>
    </source>
</evidence>
<reference evidence="1 2" key="1">
    <citation type="submission" date="2020-09" db="EMBL/GenBank/DDBJ databases">
        <title>Genome sequences of Mycetohabitans spp.</title>
        <authorList>
            <person name="Carter M.E."/>
            <person name="Carpenter S.C.D."/>
            <person name="Bogdanove A.J."/>
        </authorList>
    </citation>
    <scope>NUCLEOTIDE SEQUENCE [LARGE SCALE GENOMIC DNA]</scope>
    <source>
        <strain evidence="1 2">B12</strain>
    </source>
</reference>
<dbReference type="EMBL" id="CP062176">
    <property type="protein sequence ID" value="WXK39622.1"/>
    <property type="molecule type" value="Genomic_DNA"/>
</dbReference>
<evidence type="ECO:0000313" key="1">
    <source>
        <dbReference type="EMBL" id="WXK39622.1"/>
    </source>
</evidence>
<dbReference type="Proteomes" id="UP001493153">
    <property type="component" value="Chromosome"/>
</dbReference>
<dbReference type="RefSeq" id="WP_237070125.1">
    <property type="nucleotide sequence ID" value="NZ_CP062171.1"/>
</dbReference>
<protein>
    <submittedName>
        <fullName evidence="1">Uncharacterized protein</fullName>
    </submittedName>
</protein>
<gene>
    <name evidence="1" type="ORF">IHE29_10260</name>
</gene>